<dbReference type="EMBL" id="BAAABV010000013">
    <property type="protein sequence ID" value="GAA0281127.1"/>
    <property type="molecule type" value="Genomic_DNA"/>
</dbReference>
<evidence type="ECO:0000256" key="2">
    <source>
        <dbReference type="SAM" id="Phobius"/>
    </source>
</evidence>
<keyword evidence="2" id="KW-0472">Membrane</keyword>
<evidence type="ECO:0000313" key="4">
    <source>
        <dbReference type="Proteomes" id="UP001501867"/>
    </source>
</evidence>
<comment type="caution">
    <text evidence="3">The sequence shown here is derived from an EMBL/GenBank/DDBJ whole genome shotgun (WGS) entry which is preliminary data.</text>
</comment>
<keyword evidence="2" id="KW-0812">Transmembrane</keyword>
<reference evidence="3 4" key="1">
    <citation type="journal article" date="2019" name="Int. J. Syst. Evol. Microbiol.">
        <title>The Global Catalogue of Microorganisms (GCM) 10K type strain sequencing project: providing services to taxonomists for standard genome sequencing and annotation.</title>
        <authorList>
            <consortium name="The Broad Institute Genomics Platform"/>
            <consortium name="The Broad Institute Genome Sequencing Center for Infectious Disease"/>
            <person name="Wu L."/>
            <person name="Ma J."/>
        </authorList>
    </citation>
    <scope>NUCLEOTIDE SEQUENCE [LARGE SCALE GENOMIC DNA]</scope>
    <source>
        <strain evidence="3 4">JCM 4505</strain>
    </source>
</reference>
<dbReference type="RefSeq" id="WP_344155445.1">
    <property type="nucleotide sequence ID" value="NZ_BAAABV010000013.1"/>
</dbReference>
<feature type="coiled-coil region" evidence="1">
    <location>
        <begin position="51"/>
        <end position="81"/>
    </location>
</feature>
<keyword evidence="1" id="KW-0175">Coiled coil</keyword>
<keyword evidence="4" id="KW-1185">Reference proteome</keyword>
<accession>A0ABN0V990</accession>
<keyword evidence="2" id="KW-1133">Transmembrane helix</keyword>
<evidence type="ECO:0000256" key="1">
    <source>
        <dbReference type="SAM" id="Coils"/>
    </source>
</evidence>
<proteinExistence type="predicted"/>
<feature type="transmembrane region" description="Helical" evidence="2">
    <location>
        <begin position="110"/>
        <end position="130"/>
    </location>
</feature>
<evidence type="ECO:0008006" key="5">
    <source>
        <dbReference type="Google" id="ProtNLM"/>
    </source>
</evidence>
<protein>
    <recommendedName>
        <fullName evidence="5">DUF2335 domain-containing protein</fullName>
    </recommendedName>
</protein>
<name>A0ABN0V990_9ACTN</name>
<organism evidence="3 4">
    <name type="scientific">Streptomyces polychromogenes</name>
    <dbReference type="NCBI Taxonomy" id="67342"/>
    <lineage>
        <taxon>Bacteria</taxon>
        <taxon>Bacillati</taxon>
        <taxon>Actinomycetota</taxon>
        <taxon>Actinomycetes</taxon>
        <taxon>Kitasatosporales</taxon>
        <taxon>Streptomycetaceae</taxon>
        <taxon>Streptomyces</taxon>
    </lineage>
</organism>
<dbReference type="Proteomes" id="UP001501867">
    <property type="component" value="Unassembled WGS sequence"/>
</dbReference>
<evidence type="ECO:0000313" key="3">
    <source>
        <dbReference type="EMBL" id="GAA0281127.1"/>
    </source>
</evidence>
<gene>
    <name evidence="3" type="ORF">GCM10010302_18630</name>
</gene>
<sequence>MSIENNSVAPVPRGDDPLLSAGLEIAMKWGQALGGPEQLQVALAALEPQLKREHQVRLKHLDMQEKRAERQTREAREIRNHRFRITSLVVGAVLSVAMLAGGVYVAKDAWWLASLLCGPSLISMAVISILRRHDNEAMKMVADTARRATNAASQAQVP</sequence>
<feature type="transmembrane region" description="Helical" evidence="2">
    <location>
        <begin position="83"/>
        <end position="104"/>
    </location>
</feature>